<name>A0A4Q0YFQ6_9BACT</name>
<evidence type="ECO:0000256" key="2">
    <source>
        <dbReference type="SAM" id="SignalP"/>
    </source>
</evidence>
<dbReference type="InterPro" id="IPR011990">
    <property type="entry name" value="TPR-like_helical_dom_sf"/>
</dbReference>
<dbReference type="Gene3D" id="1.25.40.10">
    <property type="entry name" value="Tetratricopeptide repeat domain"/>
    <property type="match status" value="1"/>
</dbReference>
<reference evidence="3 4" key="1">
    <citation type="submission" date="2017-10" db="EMBL/GenBank/DDBJ databases">
        <title>Genomics of the genus Arcobacter.</title>
        <authorList>
            <person name="Perez-Cataluna A."/>
            <person name="Figueras M.J."/>
        </authorList>
    </citation>
    <scope>NUCLEOTIDE SEQUENCE [LARGE SCALE GENOMIC DNA]</scope>
    <source>
        <strain evidence="3 4">CECT 8993</strain>
    </source>
</reference>
<organism evidence="3 4">
    <name type="scientific">Halarcobacter ebronensis</name>
    <dbReference type="NCBI Taxonomy" id="1462615"/>
    <lineage>
        <taxon>Bacteria</taxon>
        <taxon>Pseudomonadati</taxon>
        <taxon>Campylobacterota</taxon>
        <taxon>Epsilonproteobacteria</taxon>
        <taxon>Campylobacterales</taxon>
        <taxon>Arcobacteraceae</taxon>
        <taxon>Halarcobacter</taxon>
    </lineage>
</organism>
<dbReference type="RefSeq" id="WP_128980364.1">
    <property type="nucleotide sequence ID" value="NZ_PDKJ01000005.1"/>
</dbReference>
<protein>
    <recommendedName>
        <fullName evidence="5">Beta-lactamase</fullName>
    </recommendedName>
</protein>
<dbReference type="PANTHER" id="PTHR12558:SF13">
    <property type="entry name" value="CELL DIVISION CYCLE PROTEIN 27 HOMOLOG"/>
    <property type="match status" value="1"/>
</dbReference>
<evidence type="ECO:0000313" key="3">
    <source>
        <dbReference type="EMBL" id="RXJ68504.1"/>
    </source>
</evidence>
<dbReference type="EMBL" id="PDKJ01000005">
    <property type="protein sequence ID" value="RXJ68504.1"/>
    <property type="molecule type" value="Genomic_DNA"/>
</dbReference>
<proteinExistence type="predicted"/>
<accession>A0A4Q0YFQ6</accession>
<dbReference type="InterPro" id="IPR019734">
    <property type="entry name" value="TPR_rpt"/>
</dbReference>
<keyword evidence="2" id="KW-0732">Signal</keyword>
<dbReference type="PROSITE" id="PS51257">
    <property type="entry name" value="PROKAR_LIPOPROTEIN"/>
    <property type="match status" value="1"/>
</dbReference>
<evidence type="ECO:0008006" key="5">
    <source>
        <dbReference type="Google" id="ProtNLM"/>
    </source>
</evidence>
<comment type="caution">
    <text evidence="3">The sequence shown here is derived from an EMBL/GenBank/DDBJ whole genome shotgun (WGS) entry which is preliminary data.</text>
</comment>
<gene>
    <name evidence="3" type="ORF">CRV08_06655</name>
</gene>
<feature type="chain" id="PRO_5021022710" description="Beta-lactamase" evidence="2">
    <location>
        <begin position="21"/>
        <end position="278"/>
    </location>
</feature>
<evidence type="ECO:0000256" key="1">
    <source>
        <dbReference type="PROSITE-ProRule" id="PRU00339"/>
    </source>
</evidence>
<sequence length="278" mass="32821">MIHKLLKISLLLIITLSFSACEDKQSNHSQSKAQETKEVKFTPKLKIPEWDKITDKEIRNYYNNWHNSKHDPIPAMNIGYAYSEELHDYEKAFQWFKYANSMIPLGENSYFACYALQQLKRYDEAIKWCENAIELKWDKALFQLGTIYYDTKEYEKAIDTFIKAKDKGFKDSFANIALSYVELGDNLEAEQWFKKAIQQNDYRSYQTIATFYHKQLKDDIKASAYAIALIDTKYTKNSVIKLLKEDWQIPNETIKKGYELQLNSPEFPVKYRGKLDLE</sequence>
<dbReference type="PROSITE" id="PS50005">
    <property type="entry name" value="TPR"/>
    <property type="match status" value="1"/>
</dbReference>
<evidence type="ECO:0000313" key="4">
    <source>
        <dbReference type="Proteomes" id="UP000290172"/>
    </source>
</evidence>
<feature type="repeat" description="TPR" evidence="1">
    <location>
        <begin position="138"/>
        <end position="171"/>
    </location>
</feature>
<dbReference type="Pfam" id="PF13181">
    <property type="entry name" value="TPR_8"/>
    <property type="match status" value="3"/>
</dbReference>
<dbReference type="Proteomes" id="UP000290172">
    <property type="component" value="Unassembled WGS sequence"/>
</dbReference>
<feature type="signal peptide" evidence="2">
    <location>
        <begin position="1"/>
        <end position="20"/>
    </location>
</feature>
<dbReference type="PANTHER" id="PTHR12558">
    <property type="entry name" value="CELL DIVISION CYCLE 16,23,27"/>
    <property type="match status" value="1"/>
</dbReference>
<dbReference type="AlphaFoldDB" id="A0A4Q0YFQ6"/>
<dbReference type="SUPFAM" id="SSF81901">
    <property type="entry name" value="HCP-like"/>
    <property type="match status" value="1"/>
</dbReference>
<keyword evidence="1" id="KW-0802">TPR repeat</keyword>